<feature type="domain" description="DUF7738" evidence="1">
    <location>
        <begin position="106"/>
        <end position="219"/>
    </location>
</feature>
<protein>
    <recommendedName>
        <fullName evidence="1">DUF7738 domain-containing protein</fullName>
    </recommendedName>
</protein>
<keyword evidence="3" id="KW-1185">Reference proteome</keyword>
<proteinExistence type="predicted"/>
<gene>
    <name evidence="2" type="ORF">ACFSX9_05810</name>
</gene>
<organism evidence="2 3">
    <name type="scientific">Flavobacterium ardleyense</name>
    <dbReference type="NCBI Taxonomy" id="2038737"/>
    <lineage>
        <taxon>Bacteria</taxon>
        <taxon>Pseudomonadati</taxon>
        <taxon>Bacteroidota</taxon>
        <taxon>Flavobacteriia</taxon>
        <taxon>Flavobacteriales</taxon>
        <taxon>Flavobacteriaceae</taxon>
        <taxon>Flavobacterium</taxon>
    </lineage>
</organism>
<dbReference type="EMBL" id="JBHUOL010000012">
    <property type="protein sequence ID" value="MFD2908246.1"/>
    <property type="molecule type" value="Genomic_DNA"/>
</dbReference>
<name>A0ABW5Z6Z2_9FLAO</name>
<dbReference type="Pfam" id="PF24880">
    <property type="entry name" value="DUF7738"/>
    <property type="match status" value="2"/>
</dbReference>
<dbReference type="Proteomes" id="UP001597549">
    <property type="component" value="Unassembled WGS sequence"/>
</dbReference>
<evidence type="ECO:0000259" key="1">
    <source>
        <dbReference type="Pfam" id="PF24880"/>
    </source>
</evidence>
<feature type="domain" description="DUF7738" evidence="1">
    <location>
        <begin position="28"/>
        <end position="103"/>
    </location>
</feature>
<comment type="caution">
    <text evidence="2">The sequence shown here is derived from an EMBL/GenBank/DDBJ whole genome shotgun (WGS) entry which is preliminary data.</text>
</comment>
<dbReference type="RefSeq" id="WP_379805595.1">
    <property type="nucleotide sequence ID" value="NZ_JBHUOL010000012.1"/>
</dbReference>
<sequence>MKVIKIITVLLACIQLASCQTKKETGFVLEKNKLYYNSKEIALGMPVEKFTEAMGMYDRIDIDSSGGFTNRTWYWRKLRGEAYENEENKVVYVNPYIEDKNEKEYNSIEDLVSVIGKYDSLKEDKTPLRVSKFFIWDKLGVSLDAYPENNIVGNIFIQTLHITKYRELDLGLVKTRDEQYGQPPTKEILNRRENDIAIYERRPKKEYKGNFTYNGKTINLKQIGNTDWQKGIKGLGIDNSDYDPPGDSPQW</sequence>
<accession>A0ABW5Z6Z2</accession>
<reference evidence="3" key="1">
    <citation type="journal article" date="2019" name="Int. J. Syst. Evol. Microbiol.">
        <title>The Global Catalogue of Microorganisms (GCM) 10K type strain sequencing project: providing services to taxonomists for standard genome sequencing and annotation.</title>
        <authorList>
            <consortium name="The Broad Institute Genomics Platform"/>
            <consortium name="The Broad Institute Genome Sequencing Center for Infectious Disease"/>
            <person name="Wu L."/>
            <person name="Ma J."/>
        </authorList>
    </citation>
    <scope>NUCLEOTIDE SEQUENCE [LARGE SCALE GENOMIC DNA]</scope>
    <source>
        <strain evidence="3">KCTC 52644</strain>
    </source>
</reference>
<evidence type="ECO:0000313" key="2">
    <source>
        <dbReference type="EMBL" id="MFD2908246.1"/>
    </source>
</evidence>
<feature type="non-terminal residue" evidence="2">
    <location>
        <position position="251"/>
    </location>
</feature>
<dbReference type="InterPro" id="IPR056640">
    <property type="entry name" value="DUF7738"/>
</dbReference>
<evidence type="ECO:0000313" key="3">
    <source>
        <dbReference type="Proteomes" id="UP001597549"/>
    </source>
</evidence>